<evidence type="ECO:0000313" key="3">
    <source>
        <dbReference type="Proteomes" id="UP000276133"/>
    </source>
</evidence>
<feature type="transmembrane region" description="Helical" evidence="1">
    <location>
        <begin position="126"/>
        <end position="147"/>
    </location>
</feature>
<accession>A0A3M7PDE7</accession>
<protein>
    <submittedName>
        <fullName evidence="2">Uncharacterized protein</fullName>
    </submittedName>
</protein>
<keyword evidence="1" id="KW-0472">Membrane</keyword>
<proteinExistence type="predicted"/>
<organism evidence="2 3">
    <name type="scientific">Brachionus plicatilis</name>
    <name type="common">Marine rotifer</name>
    <name type="synonym">Brachionus muelleri</name>
    <dbReference type="NCBI Taxonomy" id="10195"/>
    <lineage>
        <taxon>Eukaryota</taxon>
        <taxon>Metazoa</taxon>
        <taxon>Spiralia</taxon>
        <taxon>Gnathifera</taxon>
        <taxon>Rotifera</taxon>
        <taxon>Eurotatoria</taxon>
        <taxon>Monogononta</taxon>
        <taxon>Pseudotrocha</taxon>
        <taxon>Ploima</taxon>
        <taxon>Brachionidae</taxon>
        <taxon>Brachionus</taxon>
    </lineage>
</organism>
<reference evidence="2 3" key="1">
    <citation type="journal article" date="2018" name="Sci. Rep.">
        <title>Genomic signatures of local adaptation to the degree of environmental predictability in rotifers.</title>
        <authorList>
            <person name="Franch-Gras L."/>
            <person name="Hahn C."/>
            <person name="Garcia-Roger E.M."/>
            <person name="Carmona M.J."/>
            <person name="Serra M."/>
            <person name="Gomez A."/>
        </authorList>
    </citation>
    <scope>NUCLEOTIDE SEQUENCE [LARGE SCALE GENOMIC DNA]</scope>
    <source>
        <strain evidence="2">HYR1</strain>
    </source>
</reference>
<name>A0A3M7PDE7_BRAPC</name>
<dbReference type="Proteomes" id="UP000276133">
    <property type="component" value="Unassembled WGS sequence"/>
</dbReference>
<gene>
    <name evidence="2" type="ORF">BpHYR1_023802</name>
</gene>
<dbReference type="EMBL" id="REGN01011657">
    <property type="protein sequence ID" value="RMZ97082.1"/>
    <property type="molecule type" value="Genomic_DNA"/>
</dbReference>
<keyword evidence="1" id="KW-1133">Transmembrane helix</keyword>
<evidence type="ECO:0000256" key="1">
    <source>
        <dbReference type="SAM" id="Phobius"/>
    </source>
</evidence>
<keyword evidence="1" id="KW-0812">Transmembrane</keyword>
<sequence length="148" mass="16652">MFRFWRCLVGYNNCATYGQVLKAYFSGKSKKTNTNLTNFFIFEILSLKEHQLFKSHYDEHIRHSSLFLSEHAIFNCSIKSSFELICLSATESFSSGTSFLTTFLGDAPFTPFLPLTFSLNSMAFRFLALSLVLSTVNLIGSAAGLVLK</sequence>
<keyword evidence="3" id="KW-1185">Reference proteome</keyword>
<comment type="caution">
    <text evidence="2">The sequence shown here is derived from an EMBL/GenBank/DDBJ whole genome shotgun (WGS) entry which is preliminary data.</text>
</comment>
<evidence type="ECO:0000313" key="2">
    <source>
        <dbReference type="EMBL" id="RMZ97082.1"/>
    </source>
</evidence>
<dbReference type="AlphaFoldDB" id="A0A3M7PDE7"/>